<keyword evidence="6" id="KW-0804">Transcription</keyword>
<dbReference type="GO" id="GO:0005737">
    <property type="term" value="C:cytoplasm"/>
    <property type="evidence" value="ECO:0007669"/>
    <property type="project" value="TreeGrafter"/>
</dbReference>
<dbReference type="InterPro" id="IPR003142">
    <property type="entry name" value="BPL_C"/>
</dbReference>
<dbReference type="GO" id="GO:0005524">
    <property type="term" value="F:ATP binding"/>
    <property type="evidence" value="ECO:0007669"/>
    <property type="project" value="UniProtKB-UniRule"/>
</dbReference>
<evidence type="ECO:0000256" key="3">
    <source>
        <dbReference type="ARBA" id="ARBA00022840"/>
    </source>
</evidence>
<gene>
    <name evidence="6" type="primary">birA</name>
    <name evidence="8" type="ORF">SAMN02745206_01060</name>
</gene>
<dbReference type="EC" id="6.3.4.15" evidence="6"/>
<feature type="binding site" evidence="6">
    <location>
        <begin position="124"/>
        <end position="126"/>
    </location>
    <ligand>
        <name>biotin</name>
        <dbReference type="ChEBI" id="CHEBI:57586"/>
    </ligand>
</feature>
<organism evidence="8 9">
    <name type="scientific">Desulfacinum infernum DSM 9756</name>
    <dbReference type="NCBI Taxonomy" id="1121391"/>
    <lineage>
        <taxon>Bacteria</taxon>
        <taxon>Pseudomonadati</taxon>
        <taxon>Thermodesulfobacteriota</taxon>
        <taxon>Syntrophobacteria</taxon>
        <taxon>Syntrophobacterales</taxon>
        <taxon>Syntrophobacteraceae</taxon>
        <taxon>Desulfacinum</taxon>
    </lineage>
</organism>
<dbReference type="GO" id="GO:0003677">
    <property type="term" value="F:DNA binding"/>
    <property type="evidence" value="ECO:0007669"/>
    <property type="project" value="UniProtKB-UniRule"/>
</dbReference>
<name>A0A1M4XM63_9BACT</name>
<dbReference type="SUPFAM" id="SSF55681">
    <property type="entry name" value="Class II aaRS and biotin synthetases"/>
    <property type="match status" value="1"/>
</dbReference>
<feature type="binding site" evidence="6">
    <location>
        <begin position="96"/>
        <end position="98"/>
    </location>
    <ligand>
        <name>biotin</name>
        <dbReference type="ChEBI" id="CHEBI:57586"/>
    </ligand>
</feature>
<dbReference type="Pfam" id="PF08279">
    <property type="entry name" value="HTH_11"/>
    <property type="match status" value="1"/>
</dbReference>
<dbReference type="SUPFAM" id="SSF50037">
    <property type="entry name" value="C-terminal domain of transcriptional repressors"/>
    <property type="match status" value="1"/>
</dbReference>
<feature type="binding site" evidence="6">
    <location>
        <position position="191"/>
    </location>
    <ligand>
        <name>biotin</name>
        <dbReference type="ChEBI" id="CHEBI:57586"/>
    </ligand>
</feature>
<keyword evidence="2 6" id="KW-0547">Nucleotide-binding</keyword>
<dbReference type="InterPro" id="IPR004408">
    <property type="entry name" value="Biotin_CoA_COase_ligase"/>
</dbReference>
<dbReference type="GO" id="GO:0004077">
    <property type="term" value="F:biotin--[biotin carboxyl-carrier protein] ligase activity"/>
    <property type="evidence" value="ECO:0007669"/>
    <property type="project" value="UniProtKB-UniRule"/>
</dbReference>
<sequence>MNEKEPTHRSILRALSEADGLPVTGEELGRRLGVSRTAIWKHVQKLKAMGYGIESMGKRGYRLQAHTDVLLGHQLEMHLTTRWLGRTYEHHESLGSTNDRAMELARSGAPAGTVVVAEEQTQGRGRLRRVWQSPKGKGIYASLIFRPELPPRRGPEMTLVAALALAESIRDQWHLDARIKWPNDVLLSGRKAAGILTEMQSDPDGIQFLVVGTGINVFHDRPHFGENTLYPATSLALELRSAGGATPPGPPHLTRARVLAGYLNRLEEVYEGWVRDGLAPYLERLKAASAVLGKQVVVRTGEETVEGWAADISPDGALVLEEKSGGRRALYVGDIVRLREADQKKAGM</sequence>
<dbReference type="GO" id="GO:0006355">
    <property type="term" value="P:regulation of DNA-templated transcription"/>
    <property type="evidence" value="ECO:0007669"/>
    <property type="project" value="UniProtKB-UniRule"/>
</dbReference>
<dbReference type="RefSeq" id="WP_073037679.1">
    <property type="nucleotide sequence ID" value="NZ_FQVB01000009.1"/>
</dbReference>
<evidence type="ECO:0000256" key="4">
    <source>
        <dbReference type="ARBA" id="ARBA00023267"/>
    </source>
</evidence>
<dbReference type="EMBL" id="FQVB01000009">
    <property type="protein sequence ID" value="SHE94508.1"/>
    <property type="molecule type" value="Genomic_DNA"/>
</dbReference>
<dbReference type="InterPro" id="IPR013196">
    <property type="entry name" value="HTH_11"/>
</dbReference>
<evidence type="ECO:0000313" key="9">
    <source>
        <dbReference type="Proteomes" id="UP000184076"/>
    </source>
</evidence>
<dbReference type="NCBIfam" id="TIGR00121">
    <property type="entry name" value="birA_ligase"/>
    <property type="match status" value="1"/>
</dbReference>
<dbReference type="InterPro" id="IPR008988">
    <property type="entry name" value="Transcriptional_repressor_C"/>
</dbReference>
<dbReference type="InterPro" id="IPR030855">
    <property type="entry name" value="Bifunct_BirA"/>
</dbReference>
<comment type="function">
    <text evidence="6">Acts both as a biotin--[acetyl-CoA-carboxylase] ligase and a repressor.</text>
</comment>
<protein>
    <recommendedName>
        <fullName evidence="6">Bifunctional ligase/repressor BirA</fullName>
    </recommendedName>
    <alternativeName>
        <fullName evidence="6">Biotin--[acetyl-CoA-carboxylase] ligase</fullName>
        <ecNumber evidence="6">6.3.4.15</ecNumber>
    </alternativeName>
    <alternativeName>
        <fullName evidence="6">Biotin--protein ligase</fullName>
    </alternativeName>
    <alternativeName>
        <fullName evidence="6">Biotin-[acetyl-CoA carboxylase] synthetase</fullName>
    </alternativeName>
</protein>
<evidence type="ECO:0000256" key="2">
    <source>
        <dbReference type="ARBA" id="ARBA00022741"/>
    </source>
</evidence>
<keyword evidence="3 6" id="KW-0067">ATP-binding</keyword>
<dbReference type="InterPro" id="IPR045864">
    <property type="entry name" value="aa-tRNA-synth_II/BPL/LPL"/>
</dbReference>
<evidence type="ECO:0000256" key="6">
    <source>
        <dbReference type="HAMAP-Rule" id="MF_00978"/>
    </source>
</evidence>
<keyword evidence="6" id="KW-0805">Transcription regulation</keyword>
<keyword evidence="6" id="KW-0678">Repressor</keyword>
<dbReference type="CDD" id="cd16442">
    <property type="entry name" value="BPL"/>
    <property type="match status" value="1"/>
</dbReference>
<dbReference type="Pfam" id="PF02237">
    <property type="entry name" value="BPL_C"/>
    <property type="match status" value="1"/>
</dbReference>
<evidence type="ECO:0000313" key="8">
    <source>
        <dbReference type="EMBL" id="SHE94508.1"/>
    </source>
</evidence>
<dbReference type="PANTHER" id="PTHR12835:SF5">
    <property type="entry name" value="BIOTIN--PROTEIN LIGASE"/>
    <property type="match status" value="1"/>
</dbReference>
<keyword evidence="6" id="KW-0238">DNA-binding</keyword>
<dbReference type="Gene3D" id="2.30.30.100">
    <property type="match status" value="1"/>
</dbReference>
<keyword evidence="9" id="KW-1185">Reference proteome</keyword>
<dbReference type="InterPro" id="IPR036390">
    <property type="entry name" value="WH_DNA-bd_sf"/>
</dbReference>
<dbReference type="Gene3D" id="1.10.10.10">
    <property type="entry name" value="Winged helix-like DNA-binding domain superfamily/Winged helix DNA-binding domain"/>
    <property type="match status" value="1"/>
</dbReference>
<feature type="binding site" evidence="6">
    <location>
        <position position="120"/>
    </location>
    <ligand>
        <name>biotin</name>
        <dbReference type="ChEBI" id="CHEBI:57586"/>
    </ligand>
</feature>
<comment type="catalytic activity">
    <reaction evidence="5 6">
        <text>biotin + L-lysyl-[protein] + ATP = N(6)-biotinyl-L-lysyl-[protein] + AMP + diphosphate + H(+)</text>
        <dbReference type="Rhea" id="RHEA:11756"/>
        <dbReference type="Rhea" id="RHEA-COMP:9752"/>
        <dbReference type="Rhea" id="RHEA-COMP:10505"/>
        <dbReference type="ChEBI" id="CHEBI:15378"/>
        <dbReference type="ChEBI" id="CHEBI:29969"/>
        <dbReference type="ChEBI" id="CHEBI:30616"/>
        <dbReference type="ChEBI" id="CHEBI:33019"/>
        <dbReference type="ChEBI" id="CHEBI:57586"/>
        <dbReference type="ChEBI" id="CHEBI:83144"/>
        <dbReference type="ChEBI" id="CHEBI:456215"/>
        <dbReference type="EC" id="6.3.4.15"/>
    </reaction>
</comment>
<proteinExistence type="inferred from homology"/>
<feature type="DNA-binding region" description="H-T-H motif" evidence="6">
    <location>
        <begin position="25"/>
        <end position="44"/>
    </location>
</feature>
<keyword evidence="1 6" id="KW-0436">Ligase</keyword>
<dbReference type="STRING" id="1121391.SAMN02745206_01060"/>
<dbReference type="InterPro" id="IPR011991">
    <property type="entry name" value="ArsR-like_HTH"/>
</dbReference>
<dbReference type="CDD" id="cd00090">
    <property type="entry name" value="HTH_ARSR"/>
    <property type="match status" value="1"/>
</dbReference>
<dbReference type="InterPro" id="IPR036388">
    <property type="entry name" value="WH-like_DNA-bd_sf"/>
</dbReference>
<evidence type="ECO:0000256" key="1">
    <source>
        <dbReference type="ARBA" id="ARBA00022598"/>
    </source>
</evidence>
<feature type="domain" description="BPL/LPL catalytic" evidence="7">
    <location>
        <begin position="72"/>
        <end position="274"/>
    </location>
</feature>
<dbReference type="InterPro" id="IPR004143">
    <property type="entry name" value="BPL_LPL_catalytic"/>
</dbReference>
<accession>A0A1M4XM63</accession>
<dbReference type="PANTHER" id="PTHR12835">
    <property type="entry name" value="BIOTIN PROTEIN LIGASE"/>
    <property type="match status" value="1"/>
</dbReference>
<dbReference type="SUPFAM" id="SSF46785">
    <property type="entry name" value="Winged helix' DNA-binding domain"/>
    <property type="match status" value="1"/>
</dbReference>
<dbReference type="PROSITE" id="PS51733">
    <property type="entry name" value="BPL_LPL_CATALYTIC"/>
    <property type="match status" value="1"/>
</dbReference>
<dbReference type="Pfam" id="PF03099">
    <property type="entry name" value="BPL_LplA_LipB"/>
    <property type="match status" value="1"/>
</dbReference>
<dbReference type="Gene3D" id="3.30.930.10">
    <property type="entry name" value="Bira Bifunctional Protein, Domain 2"/>
    <property type="match status" value="1"/>
</dbReference>
<dbReference type="Proteomes" id="UP000184076">
    <property type="component" value="Unassembled WGS sequence"/>
</dbReference>
<dbReference type="HAMAP" id="MF_00978">
    <property type="entry name" value="Bifunct_BirA"/>
    <property type="match status" value="1"/>
</dbReference>
<evidence type="ECO:0000256" key="5">
    <source>
        <dbReference type="ARBA" id="ARBA00047846"/>
    </source>
</evidence>
<evidence type="ECO:0000259" key="7">
    <source>
        <dbReference type="PROSITE" id="PS51733"/>
    </source>
</evidence>
<reference evidence="9" key="1">
    <citation type="submission" date="2016-11" db="EMBL/GenBank/DDBJ databases">
        <authorList>
            <person name="Varghese N."/>
            <person name="Submissions S."/>
        </authorList>
    </citation>
    <scope>NUCLEOTIDE SEQUENCE [LARGE SCALE GENOMIC DNA]</scope>
    <source>
        <strain evidence="9">DSM 9756</strain>
    </source>
</reference>
<comment type="similarity">
    <text evidence="6">Belongs to the biotin--protein ligase family.</text>
</comment>
<keyword evidence="4 6" id="KW-0092">Biotin</keyword>
<dbReference type="AlphaFoldDB" id="A0A1M4XM63"/>